<dbReference type="Pfam" id="PF07705">
    <property type="entry name" value="CARDB"/>
    <property type="match status" value="1"/>
</dbReference>
<keyword evidence="3" id="KW-1185">Reference proteome</keyword>
<evidence type="ECO:0000313" key="3">
    <source>
        <dbReference type="Proteomes" id="UP000831796"/>
    </source>
</evidence>
<accession>A0A8T9QAD4</accession>
<dbReference type="AlphaFoldDB" id="A0A8T9QAD4"/>
<dbReference type="Proteomes" id="UP000831796">
    <property type="component" value="Chromosome"/>
</dbReference>
<protein>
    <recommendedName>
        <fullName evidence="1">CARDB domain-containing protein</fullName>
    </recommendedName>
</protein>
<gene>
    <name evidence="2" type="ORF">MUN79_00230</name>
</gene>
<name>A0A8T9QAD4_9BACT</name>
<dbReference type="InterPro" id="IPR013783">
    <property type="entry name" value="Ig-like_fold"/>
</dbReference>
<dbReference type="EMBL" id="CP095046">
    <property type="protein sequence ID" value="UOQ72479.1"/>
    <property type="molecule type" value="Genomic_DNA"/>
</dbReference>
<feature type="domain" description="CARDB" evidence="1">
    <location>
        <begin position="14"/>
        <end position="123"/>
    </location>
</feature>
<dbReference type="InterPro" id="IPR011635">
    <property type="entry name" value="CARDB"/>
</dbReference>
<dbReference type="KEGG" id="hcu:MUN79_00230"/>
<proteinExistence type="predicted"/>
<organism evidence="2 3">
    <name type="scientific">Hymenobacter cellulosilyticus</name>
    <dbReference type="NCBI Taxonomy" id="2932248"/>
    <lineage>
        <taxon>Bacteria</taxon>
        <taxon>Pseudomonadati</taxon>
        <taxon>Bacteroidota</taxon>
        <taxon>Cytophagia</taxon>
        <taxon>Cytophagales</taxon>
        <taxon>Hymenobacteraceae</taxon>
        <taxon>Hymenobacter</taxon>
    </lineage>
</organism>
<evidence type="ECO:0000313" key="2">
    <source>
        <dbReference type="EMBL" id="UOQ72479.1"/>
    </source>
</evidence>
<sequence length="141" mass="14745">MRSQAITVVAPSIDLVIQQAYLNSTTTTGGTTISASHYVYNQGNTAAASSNVGYYLSTDATFSSNDVLLTSSTGGTLAAGNYSTRYPSLTIPTGTTAGNYYVLFVADYLNTVTETNENNNVASAALTVVAPASTWLFSRLT</sequence>
<reference evidence="2" key="1">
    <citation type="submission" date="2022-04" db="EMBL/GenBank/DDBJ databases">
        <title>Hymenobacter sp. isolated from the air.</title>
        <authorList>
            <person name="Won M."/>
            <person name="Lee C.-M."/>
            <person name="Woen H.-Y."/>
            <person name="Kwon S.-W."/>
        </authorList>
    </citation>
    <scope>NUCLEOTIDE SEQUENCE</scope>
    <source>
        <strain evidence="2">5116S-3</strain>
    </source>
</reference>
<evidence type="ECO:0000259" key="1">
    <source>
        <dbReference type="Pfam" id="PF07705"/>
    </source>
</evidence>
<dbReference type="Gene3D" id="2.60.40.10">
    <property type="entry name" value="Immunoglobulins"/>
    <property type="match status" value="1"/>
</dbReference>
<dbReference type="RefSeq" id="WP_244675863.1">
    <property type="nucleotide sequence ID" value="NZ_CP095046.1"/>
</dbReference>